<protein>
    <submittedName>
        <fullName evidence="1">S8 family serine peptidase</fullName>
    </submittedName>
</protein>
<organism evidence="1 2">
    <name type="scientific">Streptomyces citrinus</name>
    <dbReference type="NCBI Taxonomy" id="3118173"/>
    <lineage>
        <taxon>Bacteria</taxon>
        <taxon>Bacillati</taxon>
        <taxon>Actinomycetota</taxon>
        <taxon>Actinomycetes</taxon>
        <taxon>Kitasatosporales</taxon>
        <taxon>Streptomycetaceae</taxon>
        <taxon>Streptomyces</taxon>
    </lineage>
</organism>
<evidence type="ECO:0000313" key="2">
    <source>
        <dbReference type="Proteomes" id="UP001432251"/>
    </source>
</evidence>
<proteinExistence type="predicted"/>
<gene>
    <name evidence="1" type="ORF">V2W30_04390</name>
</gene>
<keyword evidence="2" id="KW-1185">Reference proteome</keyword>
<name>A0ACD5A6H6_9ACTN</name>
<accession>A0ACD5A6H6</accession>
<evidence type="ECO:0000313" key="1">
    <source>
        <dbReference type="EMBL" id="WWQ62670.1"/>
    </source>
</evidence>
<dbReference type="Proteomes" id="UP001432251">
    <property type="component" value="Chromosome"/>
</dbReference>
<reference evidence="1" key="1">
    <citation type="journal article" date="2025" name="Int. J. Syst. Evol. Microbiol.">
        <title>Streptomyces citrinus sp. nov., with yellow diffusible pigment.</title>
        <authorList>
            <person name="He Y."/>
            <person name="Yang E."/>
            <person name="Xu J."/>
            <person name="Sun Y."/>
            <person name="Sun L."/>
        </authorList>
    </citation>
    <scope>NUCLEOTIDE SEQUENCE</scope>
    <source>
        <strain evidence="1">Q6</strain>
    </source>
</reference>
<sequence length="1357" mass="140194">MRHVPGRGRPTLAIAVTVLALLAGAAPSATAAPAAPAAPNASAASARDVLASLDDQELRALHRTASLNLGGLHVTDRKALKSAQPVDVIVQLDTPPARTARLLAATRGHSLSADAAEAAVGTAQKRFRGRLHAMMGAQDATVRRAYTHSFDGVNVRLPGNRVADLLDQDGVTAVWPDTEVKATATTEAPSTPATEKENADAQGLARLHDEGLTGKGVKVGIIDTGIDYRHPDLKAAYAGGHDFVDDDDDPMETTYADWKASGKAETNYGSPYYTEHGTHVAGIVAGRGDSGTERAAHGVAPGASVYAYRALGPYGMGYTSDILAAMDRAAKDGMDVVNMSLGATLNDPLTPQAVAADNLVLAGITTVIAAGNSGPDAKTLGTPGAAALPLTVGAHDAPLTLPSYTLTAGGSGVEGRLLAQPYGDGLDQLTDGAGLDVVDVATGTAAGYTGKDVTGKAVRIVRGAVPLDEKVRRAKTKGAAAVLLVNDDADEGHIPYYLGESAAYVPTFSVSAADGPALTGHVTFTTAGTFRLGGEGLADFSSRGPVYGTGAIKPEITAPGVSILSSVPADTVTPGSDDYTYAYARLSGTSMATPYVAGVAALMLQDDPDRTPDDIKTALMNTARPLPGDVSVFEAGAGAVDAYDAVHTTTALTVPATTPITEDDGTFGELDQRTGALDLGLLPVGETTDLRRRLLLTNKAAAPARYSVDVAFTRGSGSSGDARAAGIRLTPDRDTVTVGAHGKATVRTALHVPDDAPAAYYEGVVTLTPAKGTALHVLRVPFGLRVGKSGFAEIDMTKPVMSTGRASDEGSVGGGAVTFDLRMAGQLRSVDVFLADADGKDLGYIGGVGTVGLTEGVLYGPATVGGWYLPFTGRDDMPLDPRGRWVEDGHYKLRIVGTDGFGHTDTALRDIYVDEHTPSYEDAYGAADPAHPTVVERPADATSFAVAGTLKDSETDAIRAAGLDIGQDDNVLYYSLYSPLAPNGSTRPDAQGRVSTSIALPKGPPTNYVKLWPTDAAGNIGAVRSINLIADDKAYVVGDASTAQARAGDTVTYTLTAHDLKHWKSFSSQIRYDDRNLDVVAVEPTAELAAHDPSAIRSTDVSAGSSSSTTLSFDVGDTDGLTADAMPLVTVTYKVKEGVWAASAGLGTGTTSAVDTAGVKVPLNIQFYGGVRKLNATSSFSARPAAQALLTKGSAFDTARDYSADGIEASLTAPDGTRHTLTADTAARMGADSLAPSGKPYRFTVKVPGHFTWSEDIDLAAHVDGGLAGTVAHSEAALVAGDVNGDDVIDVRDAALVHAARGTADRAADIDHNGTVDARDLAWVVENYLRQNSMTDQVTAPVRKVHGKSLADYVRLM</sequence>
<dbReference type="EMBL" id="CP146022">
    <property type="protein sequence ID" value="WWQ62670.1"/>
    <property type="molecule type" value="Genomic_DNA"/>
</dbReference>